<keyword evidence="1" id="KW-0175">Coiled coil</keyword>
<feature type="region of interest" description="Disordered" evidence="2">
    <location>
        <begin position="295"/>
        <end position="319"/>
    </location>
</feature>
<evidence type="ECO:0000256" key="1">
    <source>
        <dbReference type="SAM" id="Coils"/>
    </source>
</evidence>
<dbReference type="Gene3D" id="3.40.50.300">
    <property type="entry name" value="P-loop containing nucleotide triphosphate hydrolases"/>
    <property type="match status" value="2"/>
</dbReference>
<reference evidence="4" key="1">
    <citation type="journal article" date="2019" name="Int. J. Syst. Evol. Microbiol.">
        <title>The Global Catalogue of Microorganisms (GCM) 10K type strain sequencing project: providing services to taxonomists for standard genome sequencing and annotation.</title>
        <authorList>
            <consortium name="The Broad Institute Genomics Platform"/>
            <consortium name="The Broad Institute Genome Sequencing Center for Infectious Disease"/>
            <person name="Wu L."/>
            <person name="Ma J."/>
        </authorList>
    </citation>
    <scope>NUCLEOTIDE SEQUENCE [LARGE SCALE GENOMIC DNA]</scope>
    <source>
        <strain evidence="4">CGMCC 4.7682</strain>
    </source>
</reference>
<evidence type="ECO:0000313" key="3">
    <source>
        <dbReference type="EMBL" id="MFC3513666.1"/>
    </source>
</evidence>
<comment type="caution">
    <text evidence="3">The sequence shown here is derived from an EMBL/GenBank/DDBJ whole genome shotgun (WGS) entry which is preliminary data.</text>
</comment>
<feature type="region of interest" description="Disordered" evidence="2">
    <location>
        <begin position="874"/>
        <end position="899"/>
    </location>
</feature>
<feature type="region of interest" description="Disordered" evidence="2">
    <location>
        <begin position="358"/>
        <end position="416"/>
    </location>
</feature>
<dbReference type="InterPro" id="IPR013496">
    <property type="entry name" value="CHP02680"/>
</dbReference>
<feature type="compositionally biased region" description="Basic and acidic residues" evidence="2">
    <location>
        <begin position="358"/>
        <end position="375"/>
    </location>
</feature>
<dbReference type="Pfam" id="PF13558">
    <property type="entry name" value="SbcC_Walker_B"/>
    <property type="match status" value="1"/>
</dbReference>
<dbReference type="PANTHER" id="PTHR45615:SF40">
    <property type="entry name" value="MYOSIN HEAVY CHAIN, NON-MUSCLE"/>
    <property type="match status" value="1"/>
</dbReference>
<keyword evidence="4" id="KW-1185">Reference proteome</keyword>
<sequence length="1350" mass="149346">MTVTELPRHAEDPFSRQADRWQPARAGILNIWRYYDEVFEFHHGRLLLRGPNGSGKSKALELLLPFLFDASLRANRLSTFGTGERTMHWNLMGEGATGVTRVGYVWLEFRFPGTPERRFTCGARLQASSRTSAVHPDYFTTSQRIGVPGGLSLVNDSGQPLTRQVLEQRLGSDGTLYGNATDYRAEVRTTLFPGLSEQRFDALILALLQLRMPKLSQRLDPGMLSDLLSKALPPLGQQEIADLAEGFERLDKHHERLKELEELVESTRALAARQRTYAQRVLRAGAGTLTSATTEMEKRASTAHESAARYETATREKEAAEQQIEELAKQIRTSSARKTGLIESEAYQRGSELELLRRRTGEAKSRAERLLTESSRKKKAAEEDERDRSVAEQDVRRRTEHVRNLADETRQAAVRAGMPSVHGEIATQLDGDNPAKARPLLRAAGQSREEQLRTVEEALDSHERAVERRGQAEEELEQARSAFSAAKEELDLAAQQRTAALEQLRTDVLAWANACRELPFPEPDLLLDLLESERALNAEAERAVNTALEDITRQEASREARAAELRRRRDDCGAEIARLQSEKDLPPPAPPTRTADRTRMTGAPLWRLVDFSTASPESDRAGIEAALEGAGLLDAWVGSRGEVQGHDVFADPDSLPAAAGRSLADVLSPEPDGEVPAPVMRRLLASVGFGDVLPAEGPAAIGADGSWRLGNLTGSWRKERPAYIGAAARRRARELRIEELRNEILLLDTEIASLETELSALSLRRGTVRDERASLPPHTVLNTAARHLDRAEIGLAAADRLVRERIDRVGRREREVADALRTLTACAAEYGMPVERAALANLASATRAFRTACENWLEIHDGLRSARQVLSSLATQADRSAGDARQRAEEAQEAEEEHGELAATLEAVDSTAGVEYREVAAKIEKLRGHLDELETARKSTQSRHTELAIEVGEWRNRQETDAAEHKKAVAARDAAALRFRRLASGVFPADSGLSDLERFETVLGSSDGVRAALAAARLVATAWPSVPHSPSNIGDALHRLSESMHTCRDVLHTRADLDLETDEDVQIFTAVVDGIRVGAAELLKILHAEAEESRREITERERELFDQTLTGDTRRHLAARIRQANELVENMNNRLEQVRTASKVAVRLVWQVATDLPPGTKAARDLLLKDPVRLTAADRESLHQFFRDRIEEAKADDTATGWEQQLAKVFDYTAWHRFVVKVDRANGEGWQPLTRKLHGALSGGEKAIALHLPLFAAVAAHYQAVPEAPRVILLDEVFVGVDTTNRGQVFALLSALDLDLMLTSDHEWCVYAELSGIGIHQLITGADGDDAVTTARFTWDGHQLLSVDAE</sequence>
<feature type="compositionally biased region" description="Basic and acidic residues" evidence="2">
    <location>
        <begin position="880"/>
        <end position="890"/>
    </location>
</feature>
<feature type="coiled-coil region" evidence="1">
    <location>
        <begin position="1083"/>
        <end position="1141"/>
    </location>
</feature>
<dbReference type="PANTHER" id="PTHR45615">
    <property type="entry name" value="MYOSIN HEAVY CHAIN, NON-MUSCLE"/>
    <property type="match status" value="1"/>
</dbReference>
<feature type="compositionally biased region" description="Basic and acidic residues" evidence="2">
    <location>
        <begin position="386"/>
        <end position="410"/>
    </location>
</feature>
<feature type="coiled-coil region" evidence="1">
    <location>
        <begin position="530"/>
        <end position="582"/>
    </location>
</feature>
<feature type="coiled-coil region" evidence="1">
    <location>
        <begin position="455"/>
        <end position="496"/>
    </location>
</feature>
<dbReference type="NCBIfam" id="TIGR02680">
    <property type="entry name" value="TIGR02680 family protein"/>
    <property type="match status" value="1"/>
</dbReference>
<evidence type="ECO:0000313" key="4">
    <source>
        <dbReference type="Proteomes" id="UP001595764"/>
    </source>
</evidence>
<feature type="coiled-coil region" evidence="1">
    <location>
        <begin position="243"/>
        <end position="270"/>
    </location>
</feature>
<evidence type="ECO:0000256" key="2">
    <source>
        <dbReference type="SAM" id="MobiDB-lite"/>
    </source>
</evidence>
<organism evidence="3 4">
    <name type="scientific">Amycolatopsis halotolerans</name>
    <dbReference type="NCBI Taxonomy" id="330083"/>
    <lineage>
        <taxon>Bacteria</taxon>
        <taxon>Bacillati</taxon>
        <taxon>Actinomycetota</taxon>
        <taxon>Actinomycetes</taxon>
        <taxon>Pseudonocardiales</taxon>
        <taxon>Pseudonocardiaceae</taxon>
        <taxon>Amycolatopsis</taxon>
    </lineage>
</organism>
<dbReference type="Proteomes" id="UP001595764">
    <property type="component" value="Unassembled WGS sequence"/>
</dbReference>
<proteinExistence type="predicted"/>
<gene>
    <name evidence="3" type="ORF">ACFORO_26095</name>
</gene>
<dbReference type="EMBL" id="JBHRWI010000030">
    <property type="protein sequence ID" value="MFC3513666.1"/>
    <property type="molecule type" value="Genomic_DNA"/>
</dbReference>
<accession>A0ABV7QNK8</accession>
<dbReference type="InterPro" id="IPR027417">
    <property type="entry name" value="P-loop_NTPase"/>
</dbReference>
<protein>
    <submittedName>
        <fullName evidence="3">TIGR02680 family protein</fullName>
    </submittedName>
</protein>
<dbReference type="RefSeq" id="WP_377869079.1">
    <property type="nucleotide sequence ID" value="NZ_JBHMAY010000011.1"/>
</dbReference>
<name>A0ABV7QNK8_9PSEU</name>
<dbReference type="SUPFAM" id="SSF52540">
    <property type="entry name" value="P-loop containing nucleoside triphosphate hydrolases"/>
    <property type="match status" value="3"/>
</dbReference>